<dbReference type="FunFam" id="3.40.1280.10:FF:000022">
    <property type="entry name" value="Trm3p"/>
    <property type="match status" value="1"/>
</dbReference>
<evidence type="ECO:0000259" key="3">
    <source>
        <dbReference type="Pfam" id="PF00588"/>
    </source>
</evidence>
<protein>
    <recommendedName>
        <fullName evidence="3">tRNA/rRNA methyltransferase SpoU type domain-containing protein</fullName>
    </recommendedName>
</protein>
<dbReference type="SUPFAM" id="SSF75217">
    <property type="entry name" value="alpha/beta knot"/>
    <property type="match status" value="1"/>
</dbReference>
<dbReference type="Gene3D" id="3.40.1280.10">
    <property type="match status" value="1"/>
</dbReference>
<dbReference type="RefSeq" id="XP_022462465.1">
    <property type="nucleotide sequence ID" value="XM_022609874.1"/>
</dbReference>
<evidence type="ECO:0000313" key="5">
    <source>
        <dbReference type="Proteomes" id="UP000006310"/>
    </source>
</evidence>
<dbReference type="InterPro" id="IPR029026">
    <property type="entry name" value="tRNA_m1G_MTases_N"/>
</dbReference>
<evidence type="ECO:0000256" key="1">
    <source>
        <dbReference type="ARBA" id="ARBA00022603"/>
    </source>
</evidence>
<keyword evidence="1" id="KW-0489">Methyltransferase</keyword>
<reference evidence="5" key="2">
    <citation type="submission" date="2012-08" db="EMBL/GenBank/DDBJ databases">
        <title>Genome sequence of Kazachstania naganishii.</title>
        <authorList>
            <person name="Gordon J.L."/>
            <person name="Armisen D."/>
            <person name="Proux-Wera E."/>
            <person name="OhEigeartaigh S.S."/>
            <person name="Byrne K.P."/>
            <person name="Wolfe K.H."/>
        </authorList>
    </citation>
    <scope>NUCLEOTIDE SEQUENCE [LARGE SCALE GENOMIC DNA]</scope>
    <source>
        <strain evidence="5">ATCC MYA-139 / BCRC 22969 / CBS 8797 / CCRC 22969 / KCTC 17520 / NBRC 10181 / NCYC 3082</strain>
    </source>
</reference>
<dbReference type="InterPro" id="IPR001537">
    <property type="entry name" value="SpoU_MeTrfase"/>
</dbReference>
<dbReference type="KEGG" id="kng:KNAG_0A05550"/>
<dbReference type="STRING" id="1071383.J7S2K2"/>
<dbReference type="Proteomes" id="UP000006310">
    <property type="component" value="Chromosome 1"/>
</dbReference>
<dbReference type="Pfam" id="PF00588">
    <property type="entry name" value="SpoU_methylase"/>
    <property type="match status" value="1"/>
</dbReference>
<dbReference type="InterPro" id="IPR045330">
    <property type="entry name" value="TRM3/TARBP1"/>
</dbReference>
<dbReference type="GO" id="GO:0002128">
    <property type="term" value="P:tRNA nucleoside ribose methylation"/>
    <property type="evidence" value="ECO:0007669"/>
    <property type="project" value="EnsemblFungi"/>
</dbReference>
<dbReference type="HOGENOM" id="CLU_005519_0_0_1"/>
<evidence type="ECO:0000256" key="2">
    <source>
        <dbReference type="ARBA" id="ARBA00022679"/>
    </source>
</evidence>
<dbReference type="GeneID" id="34523854"/>
<dbReference type="GO" id="GO:0016423">
    <property type="term" value="F:tRNA (guanine) methyltransferase activity"/>
    <property type="evidence" value="ECO:0007669"/>
    <property type="project" value="EnsemblFungi"/>
</dbReference>
<gene>
    <name evidence="4" type="primary">KNAG0A05550</name>
    <name evidence="4" type="ordered locus">KNAG_0A05550</name>
</gene>
<feature type="domain" description="tRNA/rRNA methyltransferase SpoU type" evidence="3">
    <location>
        <begin position="1271"/>
        <end position="1413"/>
    </location>
</feature>
<dbReference type="OMA" id="VTADRWM"/>
<dbReference type="PANTHER" id="PTHR12029:SF11">
    <property type="entry name" value="METHYLTRANSFERASE TARBP1-RELATED"/>
    <property type="match status" value="1"/>
</dbReference>
<accession>J7S2K2</accession>
<dbReference type="eggNOG" id="KOG0839">
    <property type="taxonomic scope" value="Eukaryota"/>
</dbReference>
<dbReference type="PANTHER" id="PTHR12029">
    <property type="entry name" value="RNA METHYLTRANSFERASE"/>
    <property type="match status" value="1"/>
</dbReference>
<dbReference type="OrthoDB" id="241340at2759"/>
<dbReference type="EMBL" id="HE978314">
    <property type="protein sequence ID" value="CCK68219.1"/>
    <property type="molecule type" value="Genomic_DNA"/>
</dbReference>
<dbReference type="InterPro" id="IPR029028">
    <property type="entry name" value="Alpha/beta_knot_MTases"/>
</dbReference>
<keyword evidence="2" id="KW-0808">Transferase</keyword>
<dbReference type="InterPro" id="IPR044748">
    <property type="entry name" value="Trm3/TARBP1_C"/>
</dbReference>
<evidence type="ECO:0000313" key="4">
    <source>
        <dbReference type="EMBL" id="CCK68219.1"/>
    </source>
</evidence>
<dbReference type="CDD" id="cd18091">
    <property type="entry name" value="SpoU-like_TRM3-like"/>
    <property type="match status" value="1"/>
</dbReference>
<dbReference type="GO" id="GO:0034599">
    <property type="term" value="P:cellular response to oxidative stress"/>
    <property type="evidence" value="ECO:0007669"/>
    <property type="project" value="EnsemblFungi"/>
</dbReference>
<keyword evidence="5" id="KW-1185">Reference proteome</keyword>
<dbReference type="GO" id="GO:0003723">
    <property type="term" value="F:RNA binding"/>
    <property type="evidence" value="ECO:0007669"/>
    <property type="project" value="InterPro"/>
</dbReference>
<reference evidence="4 5" key="1">
    <citation type="journal article" date="2011" name="Proc. Natl. Acad. Sci. U.S.A.">
        <title>Evolutionary erosion of yeast sex chromosomes by mating-type switching accidents.</title>
        <authorList>
            <person name="Gordon J.L."/>
            <person name="Armisen D."/>
            <person name="Proux-Wera E."/>
            <person name="Oheigeartaigh S.S."/>
            <person name="Byrne K.P."/>
            <person name="Wolfe K.H."/>
        </authorList>
    </citation>
    <scope>NUCLEOTIDE SEQUENCE [LARGE SCALE GENOMIC DNA]</scope>
    <source>
        <strain evidence="5">ATCC MYA-139 / BCRC 22969 / CBS 8797 / CCRC 22969 / KCTC 17520 / NBRC 10181 / NCYC 3082</strain>
    </source>
</reference>
<sequence length="1421" mass="163034">MSNSAVILKYLPESTQLELVSTLINQDELEQALEIINVTAIDLFGHEAVLGKLFEKFEHAVSEFFSDFQNDKNNRCDMQELLQEHHELLTLFEYIKTIPKLQDQFYDWTYSKILSFIKERRNALYDELFFSEIVSKFIDLKTSPFALEEGNMSDETELLLLLSLVELHFLSIEEDDSKLQDQKSNELDRLLIPLIGCNIENIALSCSKLIRWRFKCINQACSADSEFDSLTWKLIKRMNNPGATREWKERNILTFLLRILSNANISNGLISFMKTREYWGFLQDSLNHKVHEYRKLGQAVLKLSVQRLSTNTNETFSAELFIWDQREGADIIETWKKFTTLYEIVALDTALNQIQEARTDILSIFDSKFLDPSWGLILFSTGLRASMESVRKYVVSLILEVQNPSIFTSNLRILTETILPTLMQAHYFKAIKNNSHYAQDCPHGERVARFVSRILNNSNGLEQETIKEILLLLIQFGAAFDPARIYVSLGLYRFLESKGNKSITNEHILLFRKLFEFECEELIFETTMQTLYWNCLNYVSDDVTPEVWVDVALFHLRKCLCKLNHLDAGLSTDQKPNSQKITIPFKDNNGRYRSVDTMINLNKINSVILIKLTDFLYELKKDMWFDQVKLEQERDLLLTIEQPSKYSTTEPTGDIQTLPVESFKSINVPGFFENLLIAFTPYKMEIFANIPAEILKQQLGQIGHERLCRLYSGITSYFKQTVDNKLKDEAYGRFFWFVSLTYHSDISSEDVNGVLILAKSNVFDDNCNYSGNVSITSLCRDILSNSDVNVENLLIIYDIASTIWESINEERLVLKESQLHIQLINILFDSHILRYATEQSLTMQKNLLVYGKQVAKLGYARRVFLPAISGNLAVFLNSYSKSFKNKESYIWLADLLISVIVQPQMEQNIFHLKTVVSFIYDEYFGAENTEKLYHLVYNDFEISSKVWAIAGAILSGPVFGQQIRDYLVHSTNLLTSKKRIDAIEENQRLLEWQLLLLSSSRCENRASESMILSVLESIENEASPLVRIYKEWFLGLELAETYNDSEKPNMIEDYLFDLLIDHSKPTLVVSATKILFLALKGASSQDHQRLLSRFICFLIPNAGSNKPLVRHFSNSLMLSFWPHFKDELKDSTLRETVKNLYDNAKKTEVIGQYRSGDANVWDIKKDFTLTGIFGGVIRKTTDHDPLYIGTAEFQQYMAEFPEVRSFVDFGADDSHLWLGKRGTTTDTVDEGVPDCAQSTEISPLQTKSGAWETVLDLNNKKSTDTVKRSSLIVVASLVDKPPNLGGICRLCDVLGAELLTIQDIRAKKHPQFKNVAVTADKWMPMQEVPVNDIASFMKEKKGEGYTLIGLEQTDKSVKLDNDYHFPKKSLILLGTEAHGIPGHLLEELDLCLEIKQFGVIRSMNIQTATAVIVHSYTVQHM</sequence>
<organism evidence="4 5">
    <name type="scientific">Huiozyma naganishii (strain ATCC MYA-139 / BCRC 22969 / CBS 8797 / KCTC 17520 / NBRC 10181 / NCYC 3082 / Yp74L-3)</name>
    <name type="common">Yeast</name>
    <name type="synonym">Kazachstania naganishii</name>
    <dbReference type="NCBI Taxonomy" id="1071383"/>
    <lineage>
        <taxon>Eukaryota</taxon>
        <taxon>Fungi</taxon>
        <taxon>Dikarya</taxon>
        <taxon>Ascomycota</taxon>
        <taxon>Saccharomycotina</taxon>
        <taxon>Saccharomycetes</taxon>
        <taxon>Saccharomycetales</taxon>
        <taxon>Saccharomycetaceae</taxon>
        <taxon>Huiozyma</taxon>
    </lineage>
</organism>
<proteinExistence type="predicted"/>
<name>J7S2K2_HUIN7</name>